<dbReference type="PANTHER" id="PTHR35186:SF4">
    <property type="entry name" value="PRION-INHIBITION AND PROPAGATION HELO DOMAIN-CONTAINING PROTEIN"/>
    <property type="match status" value="1"/>
</dbReference>
<dbReference type="VEuPathDB" id="FungiDB:PV07_06405"/>
<dbReference type="OrthoDB" id="206201at2759"/>
<dbReference type="InterPro" id="IPR056002">
    <property type="entry name" value="DUF7580"/>
</dbReference>
<dbReference type="EMBL" id="KN847042">
    <property type="protein sequence ID" value="KIW30685.1"/>
    <property type="molecule type" value="Genomic_DNA"/>
</dbReference>
<evidence type="ECO:0000313" key="2">
    <source>
        <dbReference type="EMBL" id="KIW30685.1"/>
    </source>
</evidence>
<dbReference type="GeneID" id="27345599"/>
<dbReference type="RefSeq" id="XP_016250901.1">
    <property type="nucleotide sequence ID" value="XM_016393382.1"/>
</dbReference>
<feature type="domain" description="DUF7580" evidence="1">
    <location>
        <begin position="81"/>
        <end position="412"/>
    </location>
</feature>
<proteinExistence type="predicted"/>
<dbReference type="STRING" id="569365.A0A0D2CKU1"/>
<evidence type="ECO:0000259" key="1">
    <source>
        <dbReference type="Pfam" id="PF24476"/>
    </source>
</evidence>
<dbReference type="PANTHER" id="PTHR35186">
    <property type="entry name" value="ANK_REP_REGION DOMAIN-CONTAINING PROTEIN"/>
    <property type="match status" value="1"/>
</dbReference>
<dbReference type="HOGENOM" id="CLU_640931_0_0_1"/>
<reference evidence="2 3" key="1">
    <citation type="submission" date="2015-01" db="EMBL/GenBank/DDBJ databases">
        <title>The Genome Sequence of Cladophialophora immunda CBS83496.</title>
        <authorList>
            <consortium name="The Broad Institute Genomics Platform"/>
            <person name="Cuomo C."/>
            <person name="de Hoog S."/>
            <person name="Gorbushina A."/>
            <person name="Stielow B."/>
            <person name="Teixiera M."/>
            <person name="Abouelleil A."/>
            <person name="Chapman S.B."/>
            <person name="Priest M."/>
            <person name="Young S.K."/>
            <person name="Wortman J."/>
            <person name="Nusbaum C."/>
            <person name="Birren B."/>
        </authorList>
    </citation>
    <scope>NUCLEOTIDE SEQUENCE [LARGE SCALE GENOMIC DNA]</scope>
    <source>
        <strain evidence="2 3">CBS 83496</strain>
    </source>
</reference>
<organism evidence="2 3">
    <name type="scientific">Cladophialophora immunda</name>
    <dbReference type="NCBI Taxonomy" id="569365"/>
    <lineage>
        <taxon>Eukaryota</taxon>
        <taxon>Fungi</taxon>
        <taxon>Dikarya</taxon>
        <taxon>Ascomycota</taxon>
        <taxon>Pezizomycotina</taxon>
        <taxon>Eurotiomycetes</taxon>
        <taxon>Chaetothyriomycetidae</taxon>
        <taxon>Chaetothyriales</taxon>
        <taxon>Herpotrichiellaceae</taxon>
        <taxon>Cladophialophora</taxon>
    </lineage>
</organism>
<accession>A0A0D2CKU1</accession>
<name>A0A0D2CKU1_9EURO</name>
<gene>
    <name evidence="2" type="ORF">PV07_06405</name>
</gene>
<dbReference type="Pfam" id="PF24476">
    <property type="entry name" value="DUF7580"/>
    <property type="match status" value="1"/>
</dbReference>
<dbReference type="Proteomes" id="UP000054466">
    <property type="component" value="Unassembled WGS sequence"/>
</dbReference>
<protein>
    <recommendedName>
        <fullName evidence="1">DUF7580 domain-containing protein</fullName>
    </recommendedName>
</protein>
<dbReference type="AlphaFoldDB" id="A0A0D2CKU1"/>
<evidence type="ECO:0000313" key="3">
    <source>
        <dbReference type="Proteomes" id="UP000054466"/>
    </source>
</evidence>
<sequence>MICTTLAKQILTDDATVDNSTKDELVNKLEKLCLDAAQQDASGQQDVWKRIKLGSTANHVKPYERKQQVRRAHTTFQLRGDSEKLYKVICRACNCQPLKQRNVGLGLAVHDHDNASTEDLCFQLLLFGPDDKVCKVSIKMMKASEPAEPPAKKVRIALPKSHVMSEPCDKVQRLHDICKETQLAQQSKAPLQLVIDEKGDLYTISSAQSSITPPVQDPVLSLWEVMSNFKLNDRKWWLQREKAILAVILSYSLLQLHESSWWQTLWNSEGISFHGVGSSNLTAGRSPDQRIRLRRPFARSVITEADVSGGPGAAPRRNAHLHALGIILLEIYLDRPIKDDVDAVGGTDYRAVAQDLLEKHSDDMDMTPEYLRGIRFCLCPHPNPYSGSFSFVDKGFREIFYTEVISLLEDNLMSRFEVNDTIWQNRED</sequence>
<keyword evidence="3" id="KW-1185">Reference proteome</keyword>